<evidence type="ECO:0000256" key="2">
    <source>
        <dbReference type="ARBA" id="ARBA00010462"/>
    </source>
</evidence>
<dbReference type="NCBIfam" id="TIGR00590">
    <property type="entry name" value="pcna"/>
    <property type="match status" value="1"/>
</dbReference>
<evidence type="ECO:0000256" key="1">
    <source>
        <dbReference type="ARBA" id="ARBA00004123"/>
    </source>
</evidence>
<dbReference type="OrthoDB" id="534348at2759"/>
<reference evidence="11" key="1">
    <citation type="submission" date="2017-01" db="EMBL/GenBank/DDBJ databases">
        <title>Comparative genomics of anhydrobiosis in the tardigrade Hypsibius dujardini.</title>
        <authorList>
            <person name="Yoshida Y."/>
            <person name="Koutsovoulos G."/>
            <person name="Laetsch D."/>
            <person name="Stevens L."/>
            <person name="Kumar S."/>
            <person name="Horikawa D."/>
            <person name="Ishino K."/>
            <person name="Komine S."/>
            <person name="Tomita M."/>
            <person name="Blaxter M."/>
            <person name="Arakawa K."/>
        </authorList>
    </citation>
    <scope>NUCLEOTIDE SEQUENCE [LARGE SCALE GENOMIC DNA]</scope>
    <source>
        <strain evidence="11">Z151</strain>
    </source>
</reference>
<keyword evidence="5 6" id="KW-0539">Nucleus</keyword>
<dbReference type="InterPro" id="IPR022659">
    <property type="entry name" value="Pr_cel_nuc_antig_CS"/>
</dbReference>
<comment type="similarity">
    <text evidence="2 7">Belongs to the PCNA family.</text>
</comment>
<dbReference type="Pfam" id="PF00705">
    <property type="entry name" value="PCNA_N"/>
    <property type="match status" value="1"/>
</dbReference>
<comment type="subcellular location">
    <subcellularLocation>
        <location evidence="1 6">Nucleus</location>
    </subcellularLocation>
</comment>
<dbReference type="FunFam" id="3.70.10.10:FF:000001">
    <property type="entry name" value="Proliferating cell nuclear antigen"/>
    <property type="match status" value="1"/>
</dbReference>
<dbReference type="PANTHER" id="PTHR11352">
    <property type="entry name" value="PROLIFERATING CELL NUCLEAR ANTIGEN"/>
    <property type="match status" value="1"/>
</dbReference>
<dbReference type="Gene3D" id="3.70.10.10">
    <property type="match status" value="1"/>
</dbReference>
<organism evidence="10 11">
    <name type="scientific">Hypsibius exemplaris</name>
    <name type="common">Freshwater tardigrade</name>
    <dbReference type="NCBI Taxonomy" id="2072580"/>
    <lineage>
        <taxon>Eukaryota</taxon>
        <taxon>Metazoa</taxon>
        <taxon>Ecdysozoa</taxon>
        <taxon>Tardigrada</taxon>
        <taxon>Eutardigrada</taxon>
        <taxon>Parachela</taxon>
        <taxon>Hypsibioidea</taxon>
        <taxon>Hypsibiidae</taxon>
        <taxon>Hypsibius</taxon>
    </lineage>
</organism>
<dbReference type="InterPro" id="IPR022649">
    <property type="entry name" value="Pr_cel_nuc_antig_C"/>
</dbReference>
<dbReference type="CDD" id="cd00577">
    <property type="entry name" value="PCNA"/>
    <property type="match status" value="1"/>
</dbReference>
<sequence length="266" mass="29223">MPASTVGFEAKMDHASLLKKVIEAIKDLLGDCTWDCTNTGMSLQSMDSSHVALVNVMMKSEGFARYKCERNLNMGISLASMAKVLKCAGQEDNVIIKTDGDSSTVTFVFGNDDGDRTAEFELKLMNIDVEHLGIPETDYDCIIKMPSGEFKRLCGDLSQFGDSVAISCTKGEVRFEAQGDIGTGHIRLSKKGSADKPDEEISIELEQPVSLTFALKYLNNFAKATPLSATVRLCMSNNHPLCVEYPMPEVGHIRYYLAPKIEEEAD</sequence>
<dbReference type="GO" id="GO:0003677">
    <property type="term" value="F:DNA binding"/>
    <property type="evidence" value="ECO:0007669"/>
    <property type="project" value="UniProtKB-KW"/>
</dbReference>
<dbReference type="GO" id="GO:0042542">
    <property type="term" value="P:response to hydrogen peroxide"/>
    <property type="evidence" value="ECO:0007669"/>
    <property type="project" value="UniProtKB-ARBA"/>
</dbReference>
<feature type="domain" description="Proliferating cell nuclear antigen PCNA N-terminal" evidence="8">
    <location>
        <begin position="8"/>
        <end position="130"/>
    </location>
</feature>
<keyword evidence="11" id="KW-1185">Reference proteome</keyword>
<evidence type="ECO:0000259" key="8">
    <source>
        <dbReference type="Pfam" id="PF00705"/>
    </source>
</evidence>
<dbReference type="InterPro" id="IPR000730">
    <property type="entry name" value="Pr_cel_nuc_antig"/>
</dbReference>
<dbReference type="GO" id="GO:0043626">
    <property type="term" value="C:PCNA complex"/>
    <property type="evidence" value="ECO:0007669"/>
    <property type="project" value="TreeGrafter"/>
</dbReference>
<comment type="caution">
    <text evidence="10">The sequence shown here is derived from an EMBL/GenBank/DDBJ whole genome shotgun (WGS) entry which is preliminary data.</text>
</comment>
<keyword evidence="3 7" id="KW-0235">DNA replication</keyword>
<dbReference type="InterPro" id="IPR022648">
    <property type="entry name" value="Pr_cel_nuc_antig_N"/>
</dbReference>
<dbReference type="PRINTS" id="PR00339">
    <property type="entry name" value="PCNACYCLIN"/>
</dbReference>
<evidence type="ECO:0000313" key="11">
    <source>
        <dbReference type="Proteomes" id="UP000192578"/>
    </source>
</evidence>
<evidence type="ECO:0000259" key="9">
    <source>
        <dbReference type="Pfam" id="PF02747"/>
    </source>
</evidence>
<dbReference type="AlphaFoldDB" id="A0A1W0WUS3"/>
<proteinExistence type="inferred from homology"/>
<evidence type="ECO:0000313" key="10">
    <source>
        <dbReference type="EMBL" id="OQV18952.1"/>
    </source>
</evidence>
<dbReference type="InterPro" id="IPR046938">
    <property type="entry name" value="DNA_clamp_sf"/>
</dbReference>
<evidence type="ECO:0000256" key="5">
    <source>
        <dbReference type="ARBA" id="ARBA00023242"/>
    </source>
</evidence>
<dbReference type="GO" id="GO:0006298">
    <property type="term" value="P:mismatch repair"/>
    <property type="evidence" value="ECO:0007669"/>
    <property type="project" value="TreeGrafter"/>
</dbReference>
<dbReference type="PANTHER" id="PTHR11352:SF0">
    <property type="entry name" value="PROLIFERATING CELL NUCLEAR ANTIGEN"/>
    <property type="match status" value="1"/>
</dbReference>
<dbReference type="GO" id="GO:0019985">
    <property type="term" value="P:translesion synthesis"/>
    <property type="evidence" value="ECO:0007669"/>
    <property type="project" value="TreeGrafter"/>
</dbReference>
<dbReference type="GO" id="GO:0030337">
    <property type="term" value="F:DNA polymerase processivity factor activity"/>
    <property type="evidence" value="ECO:0007669"/>
    <property type="project" value="InterPro"/>
</dbReference>
<dbReference type="Pfam" id="PF02747">
    <property type="entry name" value="PCNA_C"/>
    <property type="match status" value="1"/>
</dbReference>
<dbReference type="SUPFAM" id="SSF55979">
    <property type="entry name" value="DNA clamp"/>
    <property type="match status" value="2"/>
</dbReference>
<dbReference type="GO" id="GO:0006275">
    <property type="term" value="P:regulation of DNA replication"/>
    <property type="evidence" value="ECO:0007669"/>
    <property type="project" value="InterPro"/>
</dbReference>
<name>A0A1W0WUS3_HYPEX</name>
<dbReference type="EMBL" id="MTYJ01000044">
    <property type="protein sequence ID" value="OQV18952.1"/>
    <property type="molecule type" value="Genomic_DNA"/>
</dbReference>
<dbReference type="GO" id="GO:0006272">
    <property type="term" value="P:leading strand elongation"/>
    <property type="evidence" value="ECO:0007669"/>
    <property type="project" value="TreeGrafter"/>
</dbReference>
<feature type="domain" description="Proliferating cell nuclear antigen PCNA C-terminal" evidence="9">
    <location>
        <begin position="133"/>
        <end position="260"/>
    </location>
</feature>
<evidence type="ECO:0000256" key="4">
    <source>
        <dbReference type="ARBA" id="ARBA00023125"/>
    </source>
</evidence>
<comment type="function">
    <text evidence="6">This protein is an auxiliary protein of DNA polymerase delta and is involved in the control of eukaryotic DNA replication by increasing the polymerase's processivity during elongation of the leading strand.</text>
</comment>
<dbReference type="GO" id="GO:0072702">
    <property type="term" value="P:response to methyl methanesulfonate"/>
    <property type="evidence" value="ECO:0007669"/>
    <property type="project" value="UniProtKB-ARBA"/>
</dbReference>
<protein>
    <recommendedName>
        <fullName evidence="6">DNA sliding clamp PCNA</fullName>
    </recommendedName>
</protein>
<gene>
    <name evidence="10" type="ORF">BV898_07011</name>
</gene>
<dbReference type="Proteomes" id="UP000192578">
    <property type="component" value="Unassembled WGS sequence"/>
</dbReference>
<evidence type="ECO:0000256" key="6">
    <source>
        <dbReference type="RuleBase" id="RU000641"/>
    </source>
</evidence>
<evidence type="ECO:0000256" key="3">
    <source>
        <dbReference type="ARBA" id="ARBA00022705"/>
    </source>
</evidence>
<accession>A0A1W0WUS3</accession>
<dbReference type="PROSITE" id="PS01251">
    <property type="entry name" value="PCNA_1"/>
    <property type="match status" value="1"/>
</dbReference>
<evidence type="ECO:0000256" key="7">
    <source>
        <dbReference type="RuleBase" id="RU003671"/>
    </source>
</evidence>
<dbReference type="HAMAP" id="MF_00317">
    <property type="entry name" value="DNApol_clamp_arch"/>
    <property type="match status" value="1"/>
</dbReference>
<dbReference type="PROSITE" id="PS00293">
    <property type="entry name" value="PCNA_2"/>
    <property type="match status" value="1"/>
</dbReference>
<keyword evidence="4 7" id="KW-0238">DNA-binding</keyword>